<protein>
    <submittedName>
        <fullName evidence="2">Chorismate-binding protein</fullName>
    </submittedName>
</protein>
<proteinExistence type="predicted"/>
<dbReference type="RefSeq" id="WP_380745984.1">
    <property type="nucleotide sequence ID" value="NZ_JBHTLI010000002.1"/>
</dbReference>
<dbReference type="PANTHER" id="PTHR42839">
    <property type="entry name" value="ISOCHORISMATE SYNTHASE ENTC"/>
    <property type="match status" value="1"/>
</dbReference>
<feature type="domain" description="Chorismate-utilising enzyme C-terminal" evidence="1">
    <location>
        <begin position="108"/>
        <end position="312"/>
    </location>
</feature>
<dbReference type="EMBL" id="JBHTLI010000002">
    <property type="protein sequence ID" value="MFD1096388.1"/>
    <property type="molecule type" value="Genomic_DNA"/>
</dbReference>
<dbReference type="SUPFAM" id="SSF56322">
    <property type="entry name" value="ADC synthase"/>
    <property type="match status" value="1"/>
</dbReference>
<dbReference type="Gene3D" id="3.60.120.10">
    <property type="entry name" value="Anthranilate synthase"/>
    <property type="match status" value="1"/>
</dbReference>
<comment type="caution">
    <text evidence="2">The sequence shown here is derived from an EMBL/GenBank/DDBJ whole genome shotgun (WGS) entry which is preliminary data.</text>
</comment>
<gene>
    <name evidence="2" type="ORF">ACFQ3Q_11550</name>
</gene>
<dbReference type="Pfam" id="PF00425">
    <property type="entry name" value="Chorismate_bind"/>
    <property type="match status" value="2"/>
</dbReference>
<evidence type="ECO:0000259" key="1">
    <source>
        <dbReference type="Pfam" id="PF00425"/>
    </source>
</evidence>
<evidence type="ECO:0000313" key="2">
    <source>
        <dbReference type="EMBL" id="MFD1096388.1"/>
    </source>
</evidence>
<dbReference type="Proteomes" id="UP001597131">
    <property type="component" value="Unassembled WGS sequence"/>
</dbReference>
<name>A0ABW3NRN5_9FLAO</name>
<dbReference type="PANTHER" id="PTHR42839:SF2">
    <property type="entry name" value="ISOCHORISMATE SYNTHASE ENTC"/>
    <property type="match status" value="1"/>
</dbReference>
<organism evidence="2 3">
    <name type="scientific">Salegentibacter chungangensis</name>
    <dbReference type="NCBI Taxonomy" id="1335724"/>
    <lineage>
        <taxon>Bacteria</taxon>
        <taxon>Pseudomonadati</taxon>
        <taxon>Bacteroidota</taxon>
        <taxon>Flavobacteriia</taxon>
        <taxon>Flavobacteriales</taxon>
        <taxon>Flavobacteriaceae</taxon>
        <taxon>Salegentibacter</taxon>
    </lineage>
</organism>
<accession>A0ABW3NRN5</accession>
<reference evidence="3" key="1">
    <citation type="journal article" date="2019" name="Int. J. Syst. Evol. Microbiol.">
        <title>The Global Catalogue of Microorganisms (GCM) 10K type strain sequencing project: providing services to taxonomists for standard genome sequencing and annotation.</title>
        <authorList>
            <consortium name="The Broad Institute Genomics Platform"/>
            <consortium name="The Broad Institute Genome Sequencing Center for Infectious Disease"/>
            <person name="Wu L."/>
            <person name="Ma J."/>
        </authorList>
    </citation>
    <scope>NUCLEOTIDE SEQUENCE [LARGE SCALE GENOMIC DNA]</scope>
    <source>
        <strain evidence="3">CCUG 64793</strain>
    </source>
</reference>
<dbReference type="InterPro" id="IPR005801">
    <property type="entry name" value="ADC_synthase"/>
</dbReference>
<keyword evidence="3" id="KW-1185">Reference proteome</keyword>
<evidence type="ECO:0000313" key="3">
    <source>
        <dbReference type="Proteomes" id="UP001597131"/>
    </source>
</evidence>
<feature type="domain" description="Chorismate-utilising enzyme C-terminal" evidence="1">
    <location>
        <begin position="330"/>
        <end position="373"/>
    </location>
</feature>
<dbReference type="InterPro" id="IPR015890">
    <property type="entry name" value="Chorismate_C"/>
</dbReference>
<sequence length="383" mass="43823">MIHFDEFFVKLEDHLEQQLPCVAYRSPSENNGHTKALLQMDNGIHNTIDYSESGFVFAPFEKNLTSFIIPEKEAEFMETEYPEPGTELRVREDIINHFPPEFLGDADRKDHEELIQKAIEEIEKGKLQKVVLARREKTDTQLTAIEIFTRLLKKYENAFVYLWFHPKTGLWLGATPETLLNVERTKFKTMALAGTQKFKGELEVDWGQKEKEEQQLVTDFILENLKDIATGEITAKGPYTSRAGNLLHIRTDISGYLAGNAGLKELINALHPTPAVCGLPKELAEDFILENEHYDREYYSGFLGELNMKKETKRSSNRRNQENQAYGSISRKSSLYVNLRCMKLEKGKANLYIGGGITKGSDPSDEWEETVNKSYTIKSVLVK</sequence>